<keyword evidence="7" id="KW-1185">Reference proteome</keyword>
<dbReference type="InterPro" id="IPR009057">
    <property type="entry name" value="Homeodomain-like_sf"/>
</dbReference>
<keyword evidence="3" id="KW-0804">Transcription</keyword>
<reference evidence="6 7" key="1">
    <citation type="submission" date="2018-08" db="EMBL/GenBank/DDBJ databases">
        <title>Genomic Encyclopedia of Archaeal and Bacterial Type Strains, Phase II (KMG-II): from individual species to whole genera.</title>
        <authorList>
            <person name="Goeker M."/>
        </authorList>
    </citation>
    <scope>NUCLEOTIDE SEQUENCE [LARGE SCALE GENOMIC DNA]</scope>
    <source>
        <strain evidence="6 7">DSM 45791</strain>
    </source>
</reference>
<evidence type="ECO:0000256" key="4">
    <source>
        <dbReference type="PROSITE-ProRule" id="PRU00335"/>
    </source>
</evidence>
<accession>A0A3E0HIG1</accession>
<protein>
    <submittedName>
        <fullName evidence="6">Regulatory TetR family protein</fullName>
    </submittedName>
</protein>
<feature type="DNA-binding region" description="H-T-H motif" evidence="4">
    <location>
        <begin position="29"/>
        <end position="48"/>
    </location>
</feature>
<dbReference type="GO" id="GO:0003677">
    <property type="term" value="F:DNA binding"/>
    <property type="evidence" value="ECO:0007669"/>
    <property type="project" value="UniProtKB-UniRule"/>
</dbReference>
<evidence type="ECO:0000313" key="6">
    <source>
        <dbReference type="EMBL" id="REH46279.1"/>
    </source>
</evidence>
<evidence type="ECO:0000256" key="3">
    <source>
        <dbReference type="ARBA" id="ARBA00023163"/>
    </source>
</evidence>
<evidence type="ECO:0000313" key="7">
    <source>
        <dbReference type="Proteomes" id="UP000256269"/>
    </source>
</evidence>
<evidence type="ECO:0000256" key="1">
    <source>
        <dbReference type="ARBA" id="ARBA00023015"/>
    </source>
</evidence>
<dbReference type="InterPro" id="IPR001647">
    <property type="entry name" value="HTH_TetR"/>
</dbReference>
<dbReference type="AlphaFoldDB" id="A0A3E0HIG1"/>
<gene>
    <name evidence="6" type="ORF">BCF44_107412</name>
</gene>
<dbReference type="Proteomes" id="UP000256269">
    <property type="component" value="Unassembled WGS sequence"/>
</dbReference>
<dbReference type="EMBL" id="QUNO01000007">
    <property type="protein sequence ID" value="REH46279.1"/>
    <property type="molecule type" value="Genomic_DNA"/>
</dbReference>
<keyword evidence="1" id="KW-0805">Transcription regulation</keyword>
<name>A0A3E0HIG1_9PSEU</name>
<dbReference type="OrthoDB" id="3474596at2"/>
<evidence type="ECO:0000256" key="2">
    <source>
        <dbReference type="ARBA" id="ARBA00023125"/>
    </source>
</evidence>
<organism evidence="6 7">
    <name type="scientific">Kutzneria buriramensis</name>
    <dbReference type="NCBI Taxonomy" id="1045776"/>
    <lineage>
        <taxon>Bacteria</taxon>
        <taxon>Bacillati</taxon>
        <taxon>Actinomycetota</taxon>
        <taxon>Actinomycetes</taxon>
        <taxon>Pseudonocardiales</taxon>
        <taxon>Pseudonocardiaceae</taxon>
        <taxon>Kutzneria</taxon>
    </lineage>
</organism>
<dbReference type="PROSITE" id="PS50977">
    <property type="entry name" value="HTH_TETR_2"/>
    <property type="match status" value="1"/>
</dbReference>
<dbReference type="Gene3D" id="1.10.357.10">
    <property type="entry name" value="Tetracycline Repressor, domain 2"/>
    <property type="match status" value="1"/>
</dbReference>
<dbReference type="RefSeq" id="WP_116176385.1">
    <property type="nucleotide sequence ID" value="NZ_CP144375.1"/>
</dbReference>
<dbReference type="PANTHER" id="PTHR47506:SF1">
    <property type="entry name" value="HTH-TYPE TRANSCRIPTIONAL REGULATOR YJDC"/>
    <property type="match status" value="1"/>
</dbReference>
<sequence>MTSARSEARDRILRATVSALGVHGYAGTTARSIATLGGFAPGVIYYHFTDLDELLVATAAYASAAREAQYRAAMTGVTSAAAMVRLVRSLYAEDTESGHVQAVQELVTAARPGTALAVAVAEQTRRWEDLAEEVLRTLLRGKPLARLVDARVVGRAAVAYFLGTQALTHIEQDPTRSQEAFQQAERLAAIFDKLPRRKRARATK</sequence>
<feature type="domain" description="HTH tetR-type" evidence="5">
    <location>
        <begin position="6"/>
        <end position="66"/>
    </location>
</feature>
<evidence type="ECO:0000259" key="5">
    <source>
        <dbReference type="PROSITE" id="PS50977"/>
    </source>
</evidence>
<comment type="caution">
    <text evidence="6">The sequence shown here is derived from an EMBL/GenBank/DDBJ whole genome shotgun (WGS) entry which is preliminary data.</text>
</comment>
<keyword evidence="2 4" id="KW-0238">DNA-binding</keyword>
<dbReference type="SUPFAM" id="SSF46689">
    <property type="entry name" value="Homeodomain-like"/>
    <property type="match status" value="1"/>
</dbReference>
<dbReference type="PANTHER" id="PTHR47506">
    <property type="entry name" value="TRANSCRIPTIONAL REGULATORY PROTEIN"/>
    <property type="match status" value="1"/>
</dbReference>
<dbReference type="Pfam" id="PF00440">
    <property type="entry name" value="TetR_N"/>
    <property type="match status" value="1"/>
</dbReference>
<proteinExistence type="predicted"/>